<gene>
    <name evidence="1" type="ORF">QQX10_07145</name>
</gene>
<dbReference type="AlphaFoldDB" id="A0AAW7M8N2"/>
<sequence length="257" mass="27746">MTSEVNTPGAESPSPLMRRWESASLGTVWRRPGDWFTPAGEALAEALEARLDTAPAAFRLGTARAMAGVGITEAIDDMAVLFRAAGYESAPIRTLRSLCEGWTEGEATHRVAPLMTDAESGLGTVEYLITRLAEIYGAAERDGDDVPVSHALVLVDVAAADTDPWQRMARNAAIGRALQDAYGKGHPMARVSDGVYAVLVARGPEMGSGVASLRDHISHRATQMRVGNLMRQPPRVWIESLPGTHDYVRDVLESLQR</sequence>
<evidence type="ECO:0000313" key="2">
    <source>
        <dbReference type="Proteomes" id="UP001172737"/>
    </source>
</evidence>
<comment type="caution">
    <text evidence="1">The sequence shown here is derived from an EMBL/GenBank/DDBJ whole genome shotgun (WGS) entry which is preliminary data.</text>
</comment>
<evidence type="ECO:0000313" key="1">
    <source>
        <dbReference type="EMBL" id="MDN4487940.1"/>
    </source>
</evidence>
<reference evidence="1" key="1">
    <citation type="submission" date="2023-06" db="EMBL/GenBank/DDBJ databases">
        <title>Sysu t00039.</title>
        <authorList>
            <person name="Gao L."/>
            <person name="Fang B.-Z."/>
            <person name="Li W.-J."/>
        </authorList>
    </citation>
    <scope>NUCLEOTIDE SEQUENCE</scope>
    <source>
        <strain evidence="1">SYSU T00039</strain>
    </source>
</reference>
<name>A0AAW7M8N2_9MICO</name>
<dbReference type="RefSeq" id="WP_301121914.1">
    <property type="nucleotide sequence ID" value="NZ_JAUHPX010000003.1"/>
</dbReference>
<keyword evidence="2" id="KW-1185">Reference proteome</keyword>
<protein>
    <recommendedName>
        <fullName evidence="3">GGDEF domain-containing protein</fullName>
    </recommendedName>
</protein>
<dbReference type="Proteomes" id="UP001172737">
    <property type="component" value="Unassembled WGS sequence"/>
</dbReference>
<accession>A0AAW7M8N2</accession>
<organism evidence="1 2">
    <name type="scientific">Demequina lignilytica</name>
    <dbReference type="NCBI Taxonomy" id="3051663"/>
    <lineage>
        <taxon>Bacteria</taxon>
        <taxon>Bacillati</taxon>
        <taxon>Actinomycetota</taxon>
        <taxon>Actinomycetes</taxon>
        <taxon>Micrococcales</taxon>
        <taxon>Demequinaceae</taxon>
        <taxon>Demequina</taxon>
    </lineage>
</organism>
<dbReference type="EMBL" id="JAUHPX010000003">
    <property type="protein sequence ID" value="MDN4487940.1"/>
    <property type="molecule type" value="Genomic_DNA"/>
</dbReference>
<proteinExistence type="predicted"/>
<evidence type="ECO:0008006" key="3">
    <source>
        <dbReference type="Google" id="ProtNLM"/>
    </source>
</evidence>